<name>A0A4Q2DMQ1_9AGAR</name>
<reference evidence="2 3" key="1">
    <citation type="submission" date="2019-01" db="EMBL/GenBank/DDBJ databases">
        <title>Draft genome sequence of Psathyrella aberdarensis IHI B618.</title>
        <authorList>
            <person name="Buettner E."/>
            <person name="Kellner H."/>
        </authorList>
    </citation>
    <scope>NUCLEOTIDE SEQUENCE [LARGE SCALE GENOMIC DNA]</scope>
    <source>
        <strain evidence="2 3">IHI B618</strain>
    </source>
</reference>
<feature type="domain" description="F-box" evidence="1">
    <location>
        <begin position="10"/>
        <end position="56"/>
    </location>
</feature>
<evidence type="ECO:0000313" key="2">
    <source>
        <dbReference type="EMBL" id="RXW21460.1"/>
    </source>
</evidence>
<comment type="caution">
    <text evidence="2">The sequence shown here is derived from an EMBL/GenBank/DDBJ whole genome shotgun (WGS) entry which is preliminary data.</text>
</comment>
<dbReference type="AlphaFoldDB" id="A0A4Q2DMQ1"/>
<protein>
    <recommendedName>
        <fullName evidence="1">F-box domain-containing protein</fullName>
    </recommendedName>
</protein>
<gene>
    <name evidence="2" type="ORF">EST38_g4395</name>
</gene>
<evidence type="ECO:0000313" key="3">
    <source>
        <dbReference type="Proteomes" id="UP000290288"/>
    </source>
</evidence>
<dbReference type="InterPro" id="IPR036047">
    <property type="entry name" value="F-box-like_dom_sf"/>
</dbReference>
<keyword evidence="3" id="KW-1185">Reference proteome</keyword>
<accession>A0A4Q2DMQ1</accession>
<organism evidence="2 3">
    <name type="scientific">Candolleomyces aberdarensis</name>
    <dbReference type="NCBI Taxonomy" id="2316362"/>
    <lineage>
        <taxon>Eukaryota</taxon>
        <taxon>Fungi</taxon>
        <taxon>Dikarya</taxon>
        <taxon>Basidiomycota</taxon>
        <taxon>Agaricomycotina</taxon>
        <taxon>Agaricomycetes</taxon>
        <taxon>Agaricomycetidae</taxon>
        <taxon>Agaricales</taxon>
        <taxon>Agaricineae</taxon>
        <taxon>Psathyrellaceae</taxon>
        <taxon>Candolleomyces</taxon>
    </lineage>
</organism>
<dbReference type="PROSITE" id="PS50181">
    <property type="entry name" value="FBOX"/>
    <property type="match status" value="1"/>
</dbReference>
<sequence>MAPSATLDTDLIQNRIPDDIWKEIAVLLDAFDILSLSMVSRTPHNSLSNRGIWVELLKIMCRKYKLFLLSFAPDSMDIVELKRAVFGNCRWTHLIQRHSLPYKHLERGWKCVQPASRSRVGYSGRFIAQFLVPGGRFLFVNTSNDVEVYVKLWDLGSAGRPPLERPILVSFFESQSRAKSLRRWDICDAGGGKLRMALLLSIDSAITLAVYEVQIDDRPKPVPFTHLGSFAMDQEATIVRFKIIGNRVLIYLGHRVVVWNLVSRRYYNIRINWGLIDYPIHFVGDFVLQVRSEWPSMYIHVWQVPNPTEPRVWHSAPFSAAEVVDMTRQLALDMPESTTISSPLSHTPEEDFSEMSFPTLWDGGDDTHFFPLIYSTAVTVRRGSSHYVKSVSLYKLDVFREAEAHPGRLKCTLDPLATFDIGDQLCPSLEYKTYAYINGSKVIPAPSLLIRAYAATPEFELRK</sequence>
<dbReference type="Proteomes" id="UP000290288">
    <property type="component" value="Unassembled WGS sequence"/>
</dbReference>
<dbReference type="InterPro" id="IPR001810">
    <property type="entry name" value="F-box_dom"/>
</dbReference>
<evidence type="ECO:0000259" key="1">
    <source>
        <dbReference type="PROSITE" id="PS50181"/>
    </source>
</evidence>
<dbReference type="OrthoDB" id="2920273at2759"/>
<dbReference type="SUPFAM" id="SSF81383">
    <property type="entry name" value="F-box domain"/>
    <property type="match status" value="1"/>
</dbReference>
<proteinExistence type="predicted"/>
<dbReference type="EMBL" id="SDEE01000107">
    <property type="protein sequence ID" value="RXW21460.1"/>
    <property type="molecule type" value="Genomic_DNA"/>
</dbReference>